<organism evidence="2">
    <name type="scientific">Nothobranchius furzeri</name>
    <name type="common">Turquoise killifish</name>
    <dbReference type="NCBI Taxonomy" id="105023"/>
    <lineage>
        <taxon>Eukaryota</taxon>
        <taxon>Metazoa</taxon>
        <taxon>Chordata</taxon>
        <taxon>Craniata</taxon>
        <taxon>Vertebrata</taxon>
        <taxon>Euteleostomi</taxon>
        <taxon>Actinopterygii</taxon>
        <taxon>Neopterygii</taxon>
        <taxon>Teleostei</taxon>
        <taxon>Neoteleostei</taxon>
        <taxon>Acanthomorphata</taxon>
        <taxon>Ovalentaria</taxon>
        <taxon>Atherinomorphae</taxon>
        <taxon>Cyprinodontiformes</taxon>
        <taxon>Nothobranchiidae</taxon>
        <taxon>Nothobranchius</taxon>
    </lineage>
</organism>
<proteinExistence type="predicted"/>
<accession>A0A1A8UIB9</accession>
<protein>
    <submittedName>
        <fullName evidence="2">Uncharacterized protein</fullName>
    </submittedName>
</protein>
<feature type="non-terminal residue" evidence="2">
    <location>
        <position position="96"/>
    </location>
</feature>
<gene>
    <name evidence="2" type="primary">AL935274.1</name>
</gene>
<dbReference type="EMBL" id="HAEJ01006615">
    <property type="protein sequence ID" value="SBS47072.1"/>
    <property type="molecule type" value="Transcribed_RNA"/>
</dbReference>
<sequence>NLGPRGEVAQKQYSDTLRAGGGRRNKHLRLHQLLHKNSVGTVRYTLGDTAMSLIPGTTTSPDATQDPLSFAFWSIKLKKWYYAQHGEKKRSSTMRK</sequence>
<feature type="non-terminal residue" evidence="2">
    <location>
        <position position="1"/>
    </location>
</feature>
<reference evidence="2" key="1">
    <citation type="submission" date="2016-05" db="EMBL/GenBank/DDBJ databases">
        <authorList>
            <person name="Lavstsen T."/>
            <person name="Jespersen J.S."/>
        </authorList>
    </citation>
    <scope>NUCLEOTIDE SEQUENCE</scope>
    <source>
        <tissue evidence="2">Brain</tissue>
    </source>
</reference>
<evidence type="ECO:0000313" key="2">
    <source>
        <dbReference type="EMBL" id="SBS47072.1"/>
    </source>
</evidence>
<reference evidence="2" key="2">
    <citation type="submission" date="2016-06" db="EMBL/GenBank/DDBJ databases">
        <title>The genome of a short-lived fish provides insights into sex chromosome evolution and the genetic control of aging.</title>
        <authorList>
            <person name="Reichwald K."/>
            <person name="Felder M."/>
            <person name="Petzold A."/>
            <person name="Koch P."/>
            <person name="Groth M."/>
            <person name="Platzer M."/>
        </authorList>
    </citation>
    <scope>NUCLEOTIDE SEQUENCE</scope>
    <source>
        <tissue evidence="2">Brain</tissue>
    </source>
</reference>
<dbReference type="AlphaFoldDB" id="A0A1A8UIB9"/>
<evidence type="ECO:0000256" key="1">
    <source>
        <dbReference type="SAM" id="MobiDB-lite"/>
    </source>
</evidence>
<feature type="region of interest" description="Disordered" evidence="1">
    <location>
        <begin position="1"/>
        <end position="24"/>
    </location>
</feature>
<name>A0A1A8UIB9_NOTFU</name>